<dbReference type="HOGENOM" id="CLU_1176343_0_0_1"/>
<feature type="compositionally biased region" description="Polar residues" evidence="1">
    <location>
        <begin position="28"/>
        <end position="56"/>
    </location>
</feature>
<evidence type="ECO:0000313" key="2">
    <source>
        <dbReference type="EMBL" id="EGT57374.1"/>
    </source>
</evidence>
<name>G0NC75_CAEBE</name>
<feature type="compositionally biased region" description="Low complexity" evidence="1">
    <location>
        <begin position="1"/>
        <end position="27"/>
    </location>
</feature>
<proteinExistence type="predicted"/>
<gene>
    <name evidence="2" type="ORF">CAEBREN_08691</name>
</gene>
<dbReference type="AlphaFoldDB" id="G0NC75"/>
<keyword evidence="3" id="KW-1185">Reference proteome</keyword>
<dbReference type="InParanoid" id="G0NC75"/>
<feature type="region of interest" description="Disordered" evidence="1">
    <location>
        <begin position="1"/>
        <end position="110"/>
    </location>
</feature>
<dbReference type="Proteomes" id="UP000008068">
    <property type="component" value="Unassembled WGS sequence"/>
</dbReference>
<dbReference type="EMBL" id="GL379861">
    <property type="protein sequence ID" value="EGT57374.1"/>
    <property type="molecule type" value="Genomic_DNA"/>
</dbReference>
<organism evidence="3">
    <name type="scientific">Caenorhabditis brenneri</name>
    <name type="common">Nematode worm</name>
    <dbReference type="NCBI Taxonomy" id="135651"/>
    <lineage>
        <taxon>Eukaryota</taxon>
        <taxon>Metazoa</taxon>
        <taxon>Ecdysozoa</taxon>
        <taxon>Nematoda</taxon>
        <taxon>Chromadorea</taxon>
        <taxon>Rhabditida</taxon>
        <taxon>Rhabditina</taxon>
        <taxon>Rhabditomorpha</taxon>
        <taxon>Rhabditoidea</taxon>
        <taxon>Rhabditidae</taxon>
        <taxon>Peloderinae</taxon>
        <taxon>Caenorhabditis</taxon>
    </lineage>
</organism>
<sequence length="236" mass="26843">MSNNNQNQMGPPQPNHPHQVVQFHPQNSYLPQGWNNFPNQDQLNQHQGPNLGQFQAQQPGNGMNQQNGGDEEMETSNQFTPPNAMEPYRATPPSRPRKGQSKKIEHPKSKTLNHFQKNRLFMSLERLKPYPNELQMAHAANDMNVEYEAVFEYFEDLKRRNGIPEPSDPFAGIAHSSNESNNNQFIPNPGTQWLPGIDNSAFEPVAAPQPRAQKRASNTAPDFASKFRRHNPEPME</sequence>
<evidence type="ECO:0000313" key="3">
    <source>
        <dbReference type="Proteomes" id="UP000008068"/>
    </source>
</evidence>
<feature type="compositionally biased region" description="Low complexity" evidence="1">
    <location>
        <begin position="57"/>
        <end position="68"/>
    </location>
</feature>
<protein>
    <submittedName>
        <fullName evidence="2">Uncharacterized protein</fullName>
    </submittedName>
</protein>
<reference evidence="3" key="1">
    <citation type="submission" date="2011-07" db="EMBL/GenBank/DDBJ databases">
        <authorList>
            <consortium name="Caenorhabditis brenneri Sequencing and Analysis Consortium"/>
            <person name="Wilson R.K."/>
        </authorList>
    </citation>
    <scope>NUCLEOTIDE SEQUENCE [LARGE SCALE GENOMIC DNA]</scope>
    <source>
        <strain evidence="3">PB2801</strain>
    </source>
</reference>
<accession>G0NC75</accession>
<evidence type="ECO:0000256" key="1">
    <source>
        <dbReference type="SAM" id="MobiDB-lite"/>
    </source>
</evidence>
<feature type="region of interest" description="Disordered" evidence="1">
    <location>
        <begin position="185"/>
        <end position="236"/>
    </location>
</feature>